<proteinExistence type="predicted"/>
<reference key="1">
    <citation type="journal article" date="2007" name="Nature">
        <title>The medaka draft genome and insights into vertebrate genome evolution.</title>
        <authorList>
            <person name="Kasahara M."/>
            <person name="Naruse K."/>
            <person name="Sasaki S."/>
            <person name="Nakatani Y."/>
            <person name="Qu W."/>
            <person name="Ahsan B."/>
            <person name="Yamada T."/>
            <person name="Nagayasu Y."/>
            <person name="Doi K."/>
            <person name="Kasai Y."/>
            <person name="Jindo T."/>
            <person name="Kobayashi D."/>
            <person name="Shimada A."/>
            <person name="Toyoda A."/>
            <person name="Kuroki Y."/>
            <person name="Fujiyama A."/>
            <person name="Sasaki T."/>
            <person name="Shimizu A."/>
            <person name="Asakawa S."/>
            <person name="Shimizu N."/>
            <person name="Hashimoto S."/>
            <person name="Yang J."/>
            <person name="Lee Y."/>
            <person name="Matsushima K."/>
            <person name="Sugano S."/>
            <person name="Sakaizumi M."/>
            <person name="Narita T."/>
            <person name="Ohishi K."/>
            <person name="Haga S."/>
            <person name="Ohta F."/>
            <person name="Nomoto H."/>
            <person name="Nogata K."/>
            <person name="Morishita T."/>
            <person name="Endo T."/>
            <person name="Shin-I T."/>
            <person name="Takeda H."/>
            <person name="Morishita S."/>
            <person name="Kohara Y."/>
        </authorList>
    </citation>
    <scope>NUCLEOTIDE SEQUENCE [LARGE SCALE GENOMIC DNA]</scope>
    <source>
        <strain>Hd-rR</strain>
    </source>
</reference>
<dbReference type="Ensembl" id="ENSORLT00015008120.1">
    <property type="protein sequence ID" value="ENSORLP00015004125.1"/>
    <property type="gene ID" value="ENSORLG00015004873.1"/>
</dbReference>
<dbReference type="AlphaFoldDB" id="A0A3P9H8H7"/>
<sequence>MEKMCSVFVSCKCGQKYEINLCKTEKEFREITVLQLKEKIIQLSCPCYGKIFGRYIGNNQYVVICKS</sequence>
<organism evidence="1 2">
    <name type="scientific">Oryzias latipes</name>
    <name type="common">Japanese rice fish</name>
    <name type="synonym">Japanese killifish</name>
    <dbReference type="NCBI Taxonomy" id="8090"/>
    <lineage>
        <taxon>Eukaryota</taxon>
        <taxon>Metazoa</taxon>
        <taxon>Chordata</taxon>
        <taxon>Craniata</taxon>
        <taxon>Vertebrata</taxon>
        <taxon>Euteleostomi</taxon>
        <taxon>Actinopterygii</taxon>
        <taxon>Neopterygii</taxon>
        <taxon>Teleostei</taxon>
        <taxon>Neoteleostei</taxon>
        <taxon>Acanthomorphata</taxon>
        <taxon>Ovalentaria</taxon>
        <taxon>Atherinomorphae</taxon>
        <taxon>Beloniformes</taxon>
        <taxon>Adrianichthyidae</taxon>
        <taxon>Oryziinae</taxon>
        <taxon>Oryzias</taxon>
    </lineage>
</organism>
<reference evidence="1" key="3">
    <citation type="submission" date="2025-08" db="UniProtKB">
        <authorList>
            <consortium name="Ensembl"/>
        </authorList>
    </citation>
    <scope>IDENTIFICATION</scope>
    <source>
        <strain evidence="1">HSOK</strain>
    </source>
</reference>
<reference evidence="1 2" key="2">
    <citation type="submission" date="2017-04" db="EMBL/GenBank/DDBJ databases">
        <title>CpG methylation of centromeres and impact of large insertions on vertebrate speciation.</title>
        <authorList>
            <person name="Ichikawa K."/>
            <person name="Yoshimura J."/>
            <person name="Morishita S."/>
        </authorList>
    </citation>
    <scope>NUCLEOTIDE SEQUENCE</scope>
    <source>
        <strain evidence="1 2">HSOK</strain>
    </source>
</reference>
<accession>A0A3P9H8H7</accession>
<evidence type="ECO:0000313" key="2">
    <source>
        <dbReference type="Proteomes" id="UP000265200"/>
    </source>
</evidence>
<reference evidence="1" key="4">
    <citation type="submission" date="2025-09" db="UniProtKB">
        <authorList>
            <consortium name="Ensembl"/>
        </authorList>
    </citation>
    <scope>IDENTIFICATION</scope>
    <source>
        <strain evidence="1">HSOK</strain>
    </source>
</reference>
<dbReference type="Proteomes" id="UP000265200">
    <property type="component" value="Chromosome 18"/>
</dbReference>
<name>A0A3P9H8H7_ORYLA</name>
<evidence type="ECO:0000313" key="1">
    <source>
        <dbReference type="Ensembl" id="ENSORLP00015004125.1"/>
    </source>
</evidence>
<protein>
    <submittedName>
        <fullName evidence="1">Uncharacterized protein</fullName>
    </submittedName>
</protein>